<evidence type="ECO:0000256" key="2">
    <source>
        <dbReference type="ARBA" id="ARBA00022741"/>
    </source>
</evidence>
<dbReference type="InterPro" id="IPR017441">
    <property type="entry name" value="Protein_kinase_ATP_BS"/>
</dbReference>
<dbReference type="PROSITE" id="PS00107">
    <property type="entry name" value="PROTEIN_KINASE_ATP"/>
    <property type="match status" value="1"/>
</dbReference>
<dbReference type="Pfam" id="PF13374">
    <property type="entry name" value="TPR_10"/>
    <property type="match status" value="1"/>
</dbReference>
<dbReference type="RefSeq" id="WP_349246961.1">
    <property type="nucleotide sequence ID" value="NZ_JASCXX010000039.1"/>
</dbReference>
<evidence type="ECO:0000256" key="5">
    <source>
        <dbReference type="PROSITE-ProRule" id="PRU10141"/>
    </source>
</evidence>
<dbReference type="InterPro" id="IPR011009">
    <property type="entry name" value="Kinase-like_dom_sf"/>
</dbReference>
<evidence type="ECO:0000313" key="10">
    <source>
        <dbReference type="Proteomes" id="UP001431776"/>
    </source>
</evidence>
<dbReference type="InterPro" id="IPR019734">
    <property type="entry name" value="TPR_rpt"/>
</dbReference>
<dbReference type="PROSITE" id="PS50011">
    <property type="entry name" value="PROTEIN_KINASE_DOM"/>
    <property type="match status" value="1"/>
</dbReference>
<feature type="transmembrane region" description="Helical" evidence="7">
    <location>
        <begin position="262"/>
        <end position="279"/>
    </location>
</feature>
<keyword evidence="7" id="KW-1133">Transmembrane helix</keyword>
<proteinExistence type="predicted"/>
<dbReference type="Proteomes" id="UP001431776">
    <property type="component" value="Unassembled WGS sequence"/>
</dbReference>
<comment type="caution">
    <text evidence="9">The sequence shown here is derived from an EMBL/GenBank/DDBJ whole genome shotgun (WGS) entry which is preliminary data.</text>
</comment>
<dbReference type="SMART" id="SM00028">
    <property type="entry name" value="TPR"/>
    <property type="match status" value="5"/>
</dbReference>
<dbReference type="Pfam" id="PF13424">
    <property type="entry name" value="TPR_12"/>
    <property type="match status" value="3"/>
</dbReference>
<dbReference type="Gene3D" id="1.10.510.10">
    <property type="entry name" value="Transferase(Phosphotransferase) domain 1"/>
    <property type="match status" value="1"/>
</dbReference>
<dbReference type="SMART" id="SM00220">
    <property type="entry name" value="S_TKc"/>
    <property type="match status" value="1"/>
</dbReference>
<feature type="region of interest" description="Disordered" evidence="6">
    <location>
        <begin position="18"/>
        <end position="43"/>
    </location>
</feature>
<dbReference type="InterPro" id="IPR000719">
    <property type="entry name" value="Prot_kinase_dom"/>
</dbReference>
<dbReference type="GO" id="GO:0004674">
    <property type="term" value="F:protein serine/threonine kinase activity"/>
    <property type="evidence" value="ECO:0007669"/>
    <property type="project" value="TreeGrafter"/>
</dbReference>
<feature type="compositionally biased region" description="Low complexity" evidence="6">
    <location>
        <begin position="23"/>
        <end position="33"/>
    </location>
</feature>
<evidence type="ECO:0000256" key="1">
    <source>
        <dbReference type="ARBA" id="ARBA00022679"/>
    </source>
</evidence>
<keyword evidence="4 5" id="KW-0067">ATP-binding</keyword>
<gene>
    <name evidence="9" type="ORF">QJ522_20990</name>
</gene>
<dbReference type="InterPro" id="IPR011990">
    <property type="entry name" value="TPR-like_helical_dom_sf"/>
</dbReference>
<evidence type="ECO:0000256" key="3">
    <source>
        <dbReference type="ARBA" id="ARBA00022777"/>
    </source>
</evidence>
<reference evidence="9" key="1">
    <citation type="submission" date="2023-05" db="EMBL/GenBank/DDBJ databases">
        <title>Anaerotaeda fermentans gen. nov., sp. nov., a novel anaerobic planctomycete of the new family within the order Sedimentisphaerales isolated from Taman Peninsula, Russia.</title>
        <authorList>
            <person name="Khomyakova M.A."/>
            <person name="Merkel A.Y."/>
            <person name="Slobodkin A.I."/>
        </authorList>
    </citation>
    <scope>NUCLEOTIDE SEQUENCE</scope>
    <source>
        <strain evidence="9">M17dextr</strain>
    </source>
</reference>
<feature type="domain" description="Protein kinase" evidence="8">
    <location>
        <begin position="70"/>
        <end position="337"/>
    </location>
</feature>
<keyword evidence="7" id="KW-0472">Membrane</keyword>
<dbReference type="SUPFAM" id="SSF48452">
    <property type="entry name" value="TPR-like"/>
    <property type="match status" value="2"/>
</dbReference>
<keyword evidence="2 5" id="KW-0547">Nucleotide-binding</keyword>
<dbReference type="EMBL" id="JASCXX010000039">
    <property type="protein sequence ID" value="MDI6451551.1"/>
    <property type="molecule type" value="Genomic_DNA"/>
</dbReference>
<name>A0AAW6U0N5_9BACT</name>
<evidence type="ECO:0000313" key="9">
    <source>
        <dbReference type="EMBL" id="MDI6451551.1"/>
    </source>
</evidence>
<dbReference type="PANTHER" id="PTHR43289:SF6">
    <property type="entry name" value="SERINE_THREONINE-PROTEIN KINASE NEKL-3"/>
    <property type="match status" value="1"/>
</dbReference>
<dbReference type="Gene3D" id="1.25.40.10">
    <property type="entry name" value="Tetratricopeptide repeat domain"/>
    <property type="match status" value="2"/>
</dbReference>
<dbReference type="CDD" id="cd14014">
    <property type="entry name" value="STKc_PknB_like"/>
    <property type="match status" value="1"/>
</dbReference>
<evidence type="ECO:0000256" key="7">
    <source>
        <dbReference type="SAM" id="Phobius"/>
    </source>
</evidence>
<dbReference type="GO" id="GO:0005524">
    <property type="term" value="F:ATP binding"/>
    <property type="evidence" value="ECO:0007669"/>
    <property type="project" value="UniProtKB-UniRule"/>
</dbReference>
<feature type="binding site" evidence="5">
    <location>
        <position position="100"/>
    </location>
    <ligand>
        <name>ATP</name>
        <dbReference type="ChEBI" id="CHEBI:30616"/>
    </ligand>
</feature>
<evidence type="ECO:0000256" key="6">
    <source>
        <dbReference type="SAM" id="MobiDB-lite"/>
    </source>
</evidence>
<sequence length="844" mass="94292">MGKRSFFGLEPDQLDQLLSLGTEAGDGANAAEPAPGPPDESNAPEALAEVLSVPTLDAPFEYVGSCVGPYRLVRVLGEGGMGTVYLADQTAPIRRRVALKVIKPGMDSKRVVARFEAERQALALLDHPNIAHVYDAGTTGGGRLYFVMEYVKGLPITEYCDRHTLDIEARLRLFQQVCHGVQHAHQKGIIHRDIKPSNIVVTTEGDEAIPKIIDFGVAKAISQPLTERTLVTEDNHLLGTPEYMSPEQADMANEDVDTRSDIYSLGVLLYVLLAGILPYDSETFRQGGIEHIRRTIRETDPKTPSTRLTKLGQEARKLAESRRTELAALAKCLHRELEWIPLKAMRKDRAERYRSASELADDIENYLKGEPLIAGPPGTGYKLNKFIRRNRVLVGGIAAVLVVLVAGVVVSTVFAFGQARARAEAQAVADFFQSGIEGLTLPGQVEGTEVSLQDLLTVWSKKLEGRFDDKPLIEASIRDTLGWAYRYIYELKAADLHLELALQIRRQQLGAGHPQTLSCADRLAWLRWDQGRYQEAAELLEQALSVSRRALGDDDRVMLSLNNALGCVYGMLGRDEEAEQVYVNGLRTARQAWGDKAAITRSMTANLGGIYRAQGRYREAEDQYLRWFELSEGEADEETGALVWKGFLGAVYLDQGQYQKAKQLYLEILPIQRRKIGSEHWHTLRSASWLAQVHIHLGEYPEADALLKEVLATRERRLDEDHPTTLGTINALGVLRREQGQDTEAESLFHQALAGRQRRLGPDHPACFESMHELAVLYMQQARWGDAEPLLLEAFHGREVKLGPEHPHTIESLKQLVSLYESWPQPDEAVKWRAKLPPKEIIEE</sequence>
<dbReference type="Pfam" id="PF00069">
    <property type="entry name" value="Pkinase"/>
    <property type="match status" value="1"/>
</dbReference>
<dbReference type="SUPFAM" id="SSF56112">
    <property type="entry name" value="Protein kinase-like (PK-like)"/>
    <property type="match status" value="1"/>
</dbReference>
<dbReference type="Gene3D" id="3.30.200.20">
    <property type="entry name" value="Phosphorylase Kinase, domain 1"/>
    <property type="match status" value="1"/>
</dbReference>
<keyword evidence="1" id="KW-0808">Transferase</keyword>
<feature type="transmembrane region" description="Helical" evidence="7">
    <location>
        <begin position="392"/>
        <end position="416"/>
    </location>
</feature>
<accession>A0AAW6U0N5</accession>
<keyword evidence="7" id="KW-0812">Transmembrane</keyword>
<evidence type="ECO:0000259" key="8">
    <source>
        <dbReference type="PROSITE" id="PS50011"/>
    </source>
</evidence>
<evidence type="ECO:0000256" key="4">
    <source>
        <dbReference type="ARBA" id="ARBA00022840"/>
    </source>
</evidence>
<dbReference type="AlphaFoldDB" id="A0AAW6U0N5"/>
<organism evidence="9 10">
    <name type="scientific">Anaerobaca lacustris</name>
    <dbReference type="NCBI Taxonomy" id="3044600"/>
    <lineage>
        <taxon>Bacteria</taxon>
        <taxon>Pseudomonadati</taxon>
        <taxon>Planctomycetota</taxon>
        <taxon>Phycisphaerae</taxon>
        <taxon>Sedimentisphaerales</taxon>
        <taxon>Anaerobacaceae</taxon>
        <taxon>Anaerobaca</taxon>
    </lineage>
</organism>
<protein>
    <submittedName>
        <fullName evidence="9">Tetratricopeptide repeat protein</fullName>
    </submittedName>
</protein>
<dbReference type="PROSITE" id="PS00108">
    <property type="entry name" value="PROTEIN_KINASE_ST"/>
    <property type="match status" value="1"/>
</dbReference>
<dbReference type="PANTHER" id="PTHR43289">
    <property type="entry name" value="MITOGEN-ACTIVATED PROTEIN KINASE KINASE KINASE 20-RELATED"/>
    <property type="match status" value="1"/>
</dbReference>
<keyword evidence="10" id="KW-1185">Reference proteome</keyword>
<keyword evidence="3" id="KW-0418">Kinase</keyword>
<dbReference type="InterPro" id="IPR008271">
    <property type="entry name" value="Ser/Thr_kinase_AS"/>
</dbReference>